<dbReference type="OMA" id="VCSYLYY"/>
<dbReference type="GeneID" id="24265560"/>
<dbReference type="AlphaFoldDB" id="A0A0D9QTC1"/>
<sequence length="95" mass="10945">MITLISVCSYLYYAHKDSILNFVGLSKKEDPNDSTQNRGSTRTNKRRVKGKESVEGDLTSLSDSDMRRKKFILRTYSDVDFHIKLQSRKGKKELA</sequence>
<organism evidence="2 3">
    <name type="scientific">Plasmodium fragile</name>
    <dbReference type="NCBI Taxonomy" id="5857"/>
    <lineage>
        <taxon>Eukaryota</taxon>
        <taxon>Sar</taxon>
        <taxon>Alveolata</taxon>
        <taxon>Apicomplexa</taxon>
        <taxon>Aconoidasida</taxon>
        <taxon>Haemosporida</taxon>
        <taxon>Plasmodiidae</taxon>
        <taxon>Plasmodium</taxon>
        <taxon>Plasmodium (Plasmodium)</taxon>
    </lineage>
</organism>
<dbReference type="Proteomes" id="UP000054561">
    <property type="component" value="Unassembled WGS sequence"/>
</dbReference>
<evidence type="ECO:0000313" key="2">
    <source>
        <dbReference type="EMBL" id="KJP90077.1"/>
    </source>
</evidence>
<evidence type="ECO:0000256" key="1">
    <source>
        <dbReference type="SAM" id="MobiDB-lite"/>
    </source>
</evidence>
<proteinExistence type="predicted"/>
<gene>
    <name evidence="2" type="ORF">AK88_00246</name>
</gene>
<reference evidence="2 3" key="1">
    <citation type="submission" date="2014-03" db="EMBL/GenBank/DDBJ databases">
        <title>The Genome Sequence of Plasmodium fragile nilgiri.</title>
        <authorList>
            <consortium name="The Broad Institute Genomics Platform"/>
            <consortium name="The Broad Institute Genome Sequencing Center for Infectious Disease"/>
            <person name="Neafsey D."/>
            <person name="Duraisingh M."/>
            <person name="Young S.K."/>
            <person name="Zeng Q."/>
            <person name="Gargeya S."/>
            <person name="Abouelleil A."/>
            <person name="Alvarado L."/>
            <person name="Chapman S.B."/>
            <person name="Gainer-Dewar J."/>
            <person name="Goldberg J."/>
            <person name="Griggs A."/>
            <person name="Gujja S."/>
            <person name="Hansen M."/>
            <person name="Howarth C."/>
            <person name="Imamovic A."/>
            <person name="Larimer J."/>
            <person name="Pearson M."/>
            <person name="Poon T.W."/>
            <person name="Priest M."/>
            <person name="Roberts A."/>
            <person name="Saif S."/>
            <person name="Shea T."/>
            <person name="Sykes S."/>
            <person name="Wortman J."/>
            <person name="Nusbaum C."/>
            <person name="Birren B."/>
        </authorList>
    </citation>
    <scope>NUCLEOTIDE SEQUENCE [LARGE SCALE GENOMIC DNA]</scope>
    <source>
        <strain evidence="3">nilgiri</strain>
    </source>
</reference>
<feature type="compositionally biased region" description="Polar residues" evidence="1">
    <location>
        <begin position="33"/>
        <end position="42"/>
    </location>
</feature>
<keyword evidence="3" id="KW-1185">Reference proteome</keyword>
<accession>A0A0D9QTC1</accession>
<dbReference type="VEuPathDB" id="PlasmoDB:AK88_00246"/>
<feature type="region of interest" description="Disordered" evidence="1">
    <location>
        <begin position="26"/>
        <end position="61"/>
    </location>
</feature>
<protein>
    <submittedName>
        <fullName evidence="2">Uncharacterized protein</fullName>
    </submittedName>
</protein>
<dbReference type="RefSeq" id="XP_012333320.1">
    <property type="nucleotide sequence ID" value="XM_012477897.1"/>
</dbReference>
<dbReference type="OrthoDB" id="376496at2759"/>
<evidence type="ECO:0000313" key="3">
    <source>
        <dbReference type="Proteomes" id="UP000054561"/>
    </source>
</evidence>
<name>A0A0D9QTC1_PLAFR</name>
<dbReference type="EMBL" id="KQ001646">
    <property type="protein sequence ID" value="KJP90077.1"/>
    <property type="molecule type" value="Genomic_DNA"/>
</dbReference>